<comment type="miscellaneous">
    <text evidence="11">A single active site specifically recognizes both ATP and CTP and is responsible for their addition.</text>
</comment>
<dbReference type="Gene3D" id="1.10.3090.10">
    <property type="entry name" value="cca-adding enzyme, domain 2"/>
    <property type="match status" value="1"/>
</dbReference>
<sequence length="401" mass="44571">MHFDQVPSELEAAKPILEKINEAGFEAYFVGGCVRDMILGQAIHDVDIASSAYPEEVKDIFEKTVDTGIQHGTVMVLDHGEGYEITTFRTESTYTDFRRPDSVTFVRSLSEDLKRRDFTINAFALSSNGDVIDHFDGLNDLKKKQIKAVGVARERFLEDALRMMRALRFASKLDFTIEDKTRAALKELAPNLEKIAVERIQVEFEKLLMGQAAGDALRDMVDVDLLGHMPGEKGMITAEHVSHLANLLDKKQPTTLPVAWLLYLGTASLSSEELSKELQGYKLSREIMGTVKRLAPIVQAPDKATVWDLYQVNDLSDSLLQALDILEVDEAVQTHVANTLRNLAIRSPRDLALNGGQLIKEGLATPGPALGNLLKQIEHAVVFNELDNNAEAIRAFTKEVE</sequence>
<keyword evidence="2 11" id="KW-0808">Transferase</keyword>
<evidence type="ECO:0000256" key="4">
    <source>
        <dbReference type="ARBA" id="ARBA00022695"/>
    </source>
</evidence>
<feature type="binding site" evidence="11">
    <location>
        <position position="32"/>
    </location>
    <ligand>
        <name>ATP</name>
        <dbReference type="ChEBI" id="CHEBI:30616"/>
    </ligand>
</feature>
<feature type="domain" description="Poly A polymerase head" evidence="12">
    <location>
        <begin position="27"/>
        <end position="146"/>
    </location>
</feature>
<evidence type="ECO:0000259" key="14">
    <source>
        <dbReference type="Pfam" id="PF13735"/>
    </source>
</evidence>
<comment type="subunit">
    <text evidence="11">Homodimer.</text>
</comment>
<reference evidence="15 16" key="1">
    <citation type="submission" date="2020-02" db="EMBL/GenBank/DDBJ databases">
        <title>Fructobacillus sp. isolated from paper mulberry of Taiwan.</title>
        <authorList>
            <person name="Lin S.-T."/>
        </authorList>
    </citation>
    <scope>NUCLEOTIDE SEQUENCE [LARGE SCALE GENOMIC DNA]</scope>
    <source>
        <strain evidence="15 16">M2-14</strain>
    </source>
</reference>
<dbReference type="PANTHER" id="PTHR46173:SF1">
    <property type="entry name" value="CCA TRNA NUCLEOTIDYLTRANSFERASE 1, MITOCHONDRIAL"/>
    <property type="match status" value="1"/>
</dbReference>
<dbReference type="NCBIfam" id="NF009814">
    <property type="entry name" value="PRK13299.1"/>
    <property type="match status" value="1"/>
</dbReference>
<dbReference type="HAMAP" id="MF_01263">
    <property type="entry name" value="CCA_bact_type3"/>
    <property type="match status" value="1"/>
</dbReference>
<evidence type="ECO:0000313" key="15">
    <source>
        <dbReference type="EMBL" id="MBS9338230.1"/>
    </source>
</evidence>
<dbReference type="InterPro" id="IPR023068">
    <property type="entry name" value="CCA-adding_enz_firmicutes"/>
</dbReference>
<evidence type="ECO:0000259" key="12">
    <source>
        <dbReference type="Pfam" id="PF01743"/>
    </source>
</evidence>
<keyword evidence="7 11" id="KW-0692">RNA repair</keyword>
<feature type="binding site" evidence="11">
    <location>
        <position position="159"/>
    </location>
    <ligand>
        <name>ATP</name>
        <dbReference type="ChEBI" id="CHEBI:30616"/>
    </ligand>
</feature>
<evidence type="ECO:0000256" key="10">
    <source>
        <dbReference type="ARBA" id="ARBA00022884"/>
    </source>
</evidence>
<feature type="binding site" evidence="11">
    <location>
        <position position="168"/>
    </location>
    <ligand>
        <name>ATP</name>
        <dbReference type="ChEBI" id="CHEBI:30616"/>
    </ligand>
</feature>
<feature type="binding site" evidence="11">
    <location>
        <position position="32"/>
    </location>
    <ligand>
        <name>CTP</name>
        <dbReference type="ChEBI" id="CHEBI:37563"/>
    </ligand>
</feature>
<feature type="binding site" evidence="11">
    <location>
        <position position="116"/>
    </location>
    <ligand>
        <name>CTP</name>
        <dbReference type="ChEBI" id="CHEBI:37563"/>
    </ligand>
</feature>
<evidence type="ECO:0000256" key="2">
    <source>
        <dbReference type="ARBA" id="ARBA00022679"/>
    </source>
</evidence>
<keyword evidence="5 11" id="KW-0479">Metal-binding</keyword>
<dbReference type="Proteomes" id="UP001519504">
    <property type="component" value="Unassembled WGS sequence"/>
</dbReference>
<keyword evidence="6 11" id="KW-0547">Nucleotide-binding</keyword>
<evidence type="ECO:0000259" key="13">
    <source>
        <dbReference type="Pfam" id="PF12627"/>
    </source>
</evidence>
<gene>
    <name evidence="11" type="primary">cca</name>
    <name evidence="15" type="ORF">G6R29_01095</name>
</gene>
<dbReference type="PANTHER" id="PTHR46173">
    <property type="entry name" value="CCA TRNA NUCLEOTIDYLTRANSFERASE 1, MITOCHONDRIAL"/>
    <property type="match status" value="1"/>
</dbReference>
<feature type="binding site" evidence="11">
    <location>
        <position position="35"/>
    </location>
    <ligand>
        <name>CTP</name>
        <dbReference type="ChEBI" id="CHEBI:37563"/>
    </ligand>
</feature>
<dbReference type="InterPro" id="IPR032828">
    <property type="entry name" value="PolyA_RNA-bd"/>
</dbReference>
<feature type="binding site" evidence="11">
    <location>
        <position position="168"/>
    </location>
    <ligand>
        <name>CTP</name>
        <dbReference type="ChEBI" id="CHEBI:37563"/>
    </ligand>
</feature>
<feature type="domain" description="tRNA nucleotidyltransferase/poly(A) polymerase RNA and SrmB- binding" evidence="13">
    <location>
        <begin position="174"/>
        <end position="229"/>
    </location>
</feature>
<comment type="catalytic activity">
    <reaction evidence="11">
        <text>a tRNA precursor + 2 CTP + ATP = a tRNA with a 3' CCA end + 3 diphosphate</text>
        <dbReference type="Rhea" id="RHEA:14433"/>
        <dbReference type="Rhea" id="RHEA-COMP:10465"/>
        <dbReference type="Rhea" id="RHEA-COMP:10468"/>
        <dbReference type="ChEBI" id="CHEBI:30616"/>
        <dbReference type="ChEBI" id="CHEBI:33019"/>
        <dbReference type="ChEBI" id="CHEBI:37563"/>
        <dbReference type="ChEBI" id="CHEBI:74896"/>
        <dbReference type="ChEBI" id="CHEBI:83071"/>
        <dbReference type="EC" id="2.7.7.72"/>
    </reaction>
</comment>
<dbReference type="Gene3D" id="1.10.246.80">
    <property type="match status" value="1"/>
</dbReference>
<keyword evidence="4 11" id="KW-0548">Nucleotidyltransferase</keyword>
<feature type="domain" description="CCA-adding enzyme C-terminal" evidence="14">
    <location>
        <begin position="257"/>
        <end position="396"/>
    </location>
</feature>
<evidence type="ECO:0000256" key="8">
    <source>
        <dbReference type="ARBA" id="ARBA00022840"/>
    </source>
</evidence>
<feature type="binding site" evidence="11">
    <location>
        <position position="116"/>
    </location>
    <ligand>
        <name>ATP</name>
        <dbReference type="ChEBI" id="CHEBI:30616"/>
    </ligand>
</feature>
<evidence type="ECO:0000256" key="5">
    <source>
        <dbReference type="ARBA" id="ARBA00022723"/>
    </source>
</evidence>
<evidence type="ECO:0000313" key="16">
    <source>
        <dbReference type="Proteomes" id="UP001519504"/>
    </source>
</evidence>
<protein>
    <recommendedName>
        <fullName evidence="11">CCA-adding enzyme</fullName>
        <ecNumber evidence="11">2.7.7.72</ecNumber>
    </recommendedName>
    <alternativeName>
        <fullName evidence="11">CCA tRNA nucleotidyltransferase</fullName>
    </alternativeName>
    <alternativeName>
        <fullName evidence="11">tRNA CCA-pyrophosphorylase</fullName>
    </alternativeName>
    <alternativeName>
        <fullName evidence="11">tRNA adenylyl-/cytidylyl- transferase</fullName>
    </alternativeName>
    <alternativeName>
        <fullName evidence="11">tRNA nucleotidyltransferase</fullName>
    </alternativeName>
    <alternativeName>
        <fullName evidence="11">tRNA-NT</fullName>
    </alternativeName>
</protein>
<dbReference type="InterPro" id="IPR050264">
    <property type="entry name" value="Bact_CCA-adding_enz_type3_sf"/>
</dbReference>
<dbReference type="Pfam" id="PF12627">
    <property type="entry name" value="PolyA_pol_RNAbd"/>
    <property type="match status" value="1"/>
</dbReference>
<comment type="similarity">
    <text evidence="11">Belongs to the tRNA nucleotidyltransferase/poly(A) polymerase family. Bacterial CCA-adding enzyme type 3 subfamily.</text>
</comment>
<evidence type="ECO:0000256" key="6">
    <source>
        <dbReference type="ARBA" id="ARBA00022741"/>
    </source>
</evidence>
<feature type="binding site" evidence="11">
    <location>
        <position position="45"/>
    </location>
    <ligand>
        <name>Mg(2+)</name>
        <dbReference type="ChEBI" id="CHEBI:18420"/>
    </ligand>
</feature>
<keyword evidence="3 11" id="KW-0819">tRNA processing</keyword>
<dbReference type="EMBL" id="JAAMFK010000001">
    <property type="protein sequence ID" value="MBS9338230.1"/>
    <property type="molecule type" value="Genomic_DNA"/>
</dbReference>
<dbReference type="SUPFAM" id="SSF81301">
    <property type="entry name" value="Nucleotidyltransferase"/>
    <property type="match status" value="1"/>
</dbReference>
<keyword evidence="10 11" id="KW-0694">RNA-binding</keyword>
<keyword evidence="9 11" id="KW-0460">Magnesium</keyword>
<feature type="binding site" evidence="11">
    <location>
        <position position="162"/>
    </location>
    <ligand>
        <name>CTP</name>
        <dbReference type="ChEBI" id="CHEBI:37563"/>
    </ligand>
</feature>
<feature type="binding site" evidence="11">
    <location>
        <position position="165"/>
    </location>
    <ligand>
        <name>ATP</name>
        <dbReference type="ChEBI" id="CHEBI:30616"/>
    </ligand>
</feature>
<evidence type="ECO:0000256" key="7">
    <source>
        <dbReference type="ARBA" id="ARBA00022800"/>
    </source>
</evidence>
<evidence type="ECO:0000256" key="1">
    <source>
        <dbReference type="ARBA" id="ARBA00001946"/>
    </source>
</evidence>
<evidence type="ECO:0000256" key="3">
    <source>
        <dbReference type="ARBA" id="ARBA00022694"/>
    </source>
</evidence>
<dbReference type="InterPro" id="IPR043519">
    <property type="entry name" value="NT_sf"/>
</dbReference>
<dbReference type="InterPro" id="IPR032810">
    <property type="entry name" value="CCA-adding_enz_C"/>
</dbReference>
<dbReference type="EC" id="2.7.7.72" evidence="11"/>
<feature type="binding site" evidence="11">
    <location>
        <position position="35"/>
    </location>
    <ligand>
        <name>ATP</name>
        <dbReference type="ChEBI" id="CHEBI:30616"/>
    </ligand>
</feature>
<dbReference type="Pfam" id="PF13735">
    <property type="entry name" value="tRNA_NucTran2_2"/>
    <property type="match status" value="1"/>
</dbReference>
<feature type="binding site" evidence="11">
    <location>
        <position position="165"/>
    </location>
    <ligand>
        <name>CTP</name>
        <dbReference type="ChEBI" id="CHEBI:37563"/>
    </ligand>
</feature>
<dbReference type="RefSeq" id="WP_213808512.1">
    <property type="nucleotide sequence ID" value="NZ_JAAMFK010000001.1"/>
</dbReference>
<dbReference type="Gene3D" id="3.30.460.10">
    <property type="entry name" value="Beta Polymerase, domain 2"/>
    <property type="match status" value="1"/>
</dbReference>
<keyword evidence="8 11" id="KW-0067">ATP-binding</keyword>
<comment type="catalytic activity">
    <reaction evidence="11">
        <text>a tRNA with a 3' CCA end + 2 CTP + ATP = a tRNA with a 3' CCACCA end + 3 diphosphate</text>
        <dbReference type="Rhea" id="RHEA:76235"/>
        <dbReference type="Rhea" id="RHEA-COMP:10468"/>
        <dbReference type="Rhea" id="RHEA-COMP:18655"/>
        <dbReference type="ChEBI" id="CHEBI:30616"/>
        <dbReference type="ChEBI" id="CHEBI:33019"/>
        <dbReference type="ChEBI" id="CHEBI:37563"/>
        <dbReference type="ChEBI" id="CHEBI:83071"/>
        <dbReference type="ChEBI" id="CHEBI:195187"/>
    </reaction>
</comment>
<proteinExistence type="inferred from homology"/>
<organism evidence="15 16">
    <name type="scientific">Fructobacillus broussonetiae</name>
    <dbReference type="NCBI Taxonomy" id="2713173"/>
    <lineage>
        <taxon>Bacteria</taxon>
        <taxon>Bacillati</taxon>
        <taxon>Bacillota</taxon>
        <taxon>Bacilli</taxon>
        <taxon>Lactobacillales</taxon>
        <taxon>Lactobacillaceae</taxon>
        <taxon>Fructobacillus</taxon>
    </lineage>
</organism>
<keyword evidence="16" id="KW-1185">Reference proteome</keyword>
<dbReference type="InterPro" id="IPR002646">
    <property type="entry name" value="PolA_pol_head_dom"/>
</dbReference>
<feature type="binding site" evidence="11">
    <location>
        <position position="47"/>
    </location>
    <ligand>
        <name>Mg(2+)</name>
        <dbReference type="ChEBI" id="CHEBI:18420"/>
    </ligand>
</feature>
<evidence type="ECO:0000256" key="9">
    <source>
        <dbReference type="ARBA" id="ARBA00022842"/>
    </source>
</evidence>
<evidence type="ECO:0000256" key="11">
    <source>
        <dbReference type="HAMAP-Rule" id="MF_01263"/>
    </source>
</evidence>
<feature type="binding site" evidence="11">
    <location>
        <position position="162"/>
    </location>
    <ligand>
        <name>ATP</name>
        <dbReference type="ChEBI" id="CHEBI:30616"/>
    </ligand>
</feature>
<dbReference type="SUPFAM" id="SSF81891">
    <property type="entry name" value="Poly A polymerase C-terminal region-like"/>
    <property type="match status" value="1"/>
</dbReference>
<accession>A0ABS5QYG5</accession>
<comment type="function">
    <text evidence="11">Catalyzes the addition and repair of the essential 3'-terminal CCA sequence in tRNAs without using a nucleic acid template. Adds these three nucleotides in the order of C, C, and A to the tRNA nucleotide-73, using CTP and ATP as substrates and producing inorganic pyrophosphate. tRNA 3'-terminal CCA addition is required both for tRNA processing and repair. Also involved in tRNA surveillance by mediating tandem CCA addition to generate a CCACCA at the 3' terminus of unstable tRNAs. While stable tRNAs receive only 3'-terminal CCA, unstable tRNAs are marked with CCACCA and rapidly degraded.</text>
</comment>
<feature type="binding site" evidence="11">
    <location>
        <position position="159"/>
    </location>
    <ligand>
        <name>CTP</name>
        <dbReference type="ChEBI" id="CHEBI:37563"/>
    </ligand>
</feature>
<dbReference type="GO" id="GO:0004810">
    <property type="term" value="F:CCA tRNA nucleotidyltransferase activity"/>
    <property type="evidence" value="ECO:0007669"/>
    <property type="project" value="UniProtKB-EC"/>
</dbReference>
<name>A0ABS5QYG5_9LACO</name>
<dbReference type="CDD" id="cd05398">
    <property type="entry name" value="NT_ClassII-CCAase"/>
    <property type="match status" value="1"/>
</dbReference>
<dbReference type="Pfam" id="PF01743">
    <property type="entry name" value="PolyA_pol"/>
    <property type="match status" value="1"/>
</dbReference>
<comment type="caution">
    <text evidence="15">The sequence shown here is derived from an EMBL/GenBank/DDBJ whole genome shotgun (WGS) entry which is preliminary data.</text>
</comment>
<comment type="cofactor">
    <cofactor evidence="1 11">
        <name>Mg(2+)</name>
        <dbReference type="ChEBI" id="CHEBI:18420"/>
    </cofactor>
</comment>